<feature type="region of interest" description="Disordered" evidence="14">
    <location>
        <begin position="349"/>
        <end position="385"/>
    </location>
</feature>
<evidence type="ECO:0000256" key="13">
    <source>
        <dbReference type="ARBA" id="ARBA00049467"/>
    </source>
</evidence>
<protein>
    <recommendedName>
        <fullName evidence="9">tRNA-dihydrouridine(16/17) synthase [NAD(P)(+)]</fullName>
        <ecNumber evidence="9">1.3.1.88</ecNumber>
    </recommendedName>
</protein>
<evidence type="ECO:0000256" key="8">
    <source>
        <dbReference type="ARBA" id="ARBA00038313"/>
    </source>
</evidence>
<evidence type="ECO:0000256" key="4">
    <source>
        <dbReference type="ARBA" id="ARBA00022694"/>
    </source>
</evidence>
<dbReference type="InterPro" id="IPR013785">
    <property type="entry name" value="Aldolase_TIM"/>
</dbReference>
<evidence type="ECO:0000313" key="17">
    <source>
        <dbReference type="Proteomes" id="UP001168821"/>
    </source>
</evidence>
<evidence type="ECO:0000256" key="7">
    <source>
        <dbReference type="ARBA" id="ARBA00023027"/>
    </source>
</evidence>
<evidence type="ECO:0000256" key="1">
    <source>
        <dbReference type="ARBA" id="ARBA00001917"/>
    </source>
</evidence>
<comment type="similarity">
    <text evidence="8">Belongs to the Dus family. Dus1 subfamily.</text>
</comment>
<dbReference type="GO" id="GO:0017150">
    <property type="term" value="F:tRNA dihydrouridine synthase activity"/>
    <property type="evidence" value="ECO:0007669"/>
    <property type="project" value="InterPro"/>
</dbReference>
<evidence type="ECO:0000256" key="9">
    <source>
        <dbReference type="ARBA" id="ARBA00038890"/>
    </source>
</evidence>
<feature type="domain" description="DUS-like FMN-binding" evidence="15">
    <location>
        <begin position="15"/>
        <end position="248"/>
    </location>
</feature>
<evidence type="ECO:0000256" key="2">
    <source>
        <dbReference type="ARBA" id="ARBA00022630"/>
    </source>
</evidence>
<keyword evidence="4" id="KW-0819">tRNA processing</keyword>
<evidence type="ECO:0000256" key="5">
    <source>
        <dbReference type="ARBA" id="ARBA00022857"/>
    </source>
</evidence>
<accession>A0AA38M466</accession>
<evidence type="ECO:0000256" key="6">
    <source>
        <dbReference type="ARBA" id="ARBA00023002"/>
    </source>
</evidence>
<proteinExistence type="inferred from homology"/>
<organism evidence="16 17">
    <name type="scientific">Zophobas morio</name>
    <dbReference type="NCBI Taxonomy" id="2755281"/>
    <lineage>
        <taxon>Eukaryota</taxon>
        <taxon>Metazoa</taxon>
        <taxon>Ecdysozoa</taxon>
        <taxon>Arthropoda</taxon>
        <taxon>Hexapoda</taxon>
        <taxon>Insecta</taxon>
        <taxon>Pterygota</taxon>
        <taxon>Neoptera</taxon>
        <taxon>Endopterygota</taxon>
        <taxon>Coleoptera</taxon>
        <taxon>Polyphaga</taxon>
        <taxon>Cucujiformia</taxon>
        <taxon>Tenebrionidae</taxon>
        <taxon>Zophobas</taxon>
    </lineage>
</organism>
<dbReference type="EC" id="1.3.1.88" evidence="9"/>
<evidence type="ECO:0000313" key="16">
    <source>
        <dbReference type="EMBL" id="KAJ3641872.1"/>
    </source>
</evidence>
<dbReference type="GO" id="GO:0050660">
    <property type="term" value="F:flavin adenine dinucleotide binding"/>
    <property type="evidence" value="ECO:0007669"/>
    <property type="project" value="InterPro"/>
</dbReference>
<evidence type="ECO:0000259" key="15">
    <source>
        <dbReference type="Pfam" id="PF01207"/>
    </source>
</evidence>
<evidence type="ECO:0000256" key="3">
    <source>
        <dbReference type="ARBA" id="ARBA00022643"/>
    </source>
</evidence>
<reference evidence="16" key="1">
    <citation type="journal article" date="2023" name="G3 (Bethesda)">
        <title>Whole genome assemblies of Zophobas morio and Tenebrio molitor.</title>
        <authorList>
            <person name="Kaur S."/>
            <person name="Stinson S.A."/>
            <person name="diCenzo G.C."/>
        </authorList>
    </citation>
    <scope>NUCLEOTIDE SEQUENCE</scope>
    <source>
        <strain evidence="16">QUZm001</strain>
    </source>
</reference>
<dbReference type="AlphaFoldDB" id="A0AA38M466"/>
<name>A0AA38M466_9CUCU</name>
<gene>
    <name evidence="16" type="ORF">Zmor_028342</name>
</gene>
<keyword evidence="7" id="KW-0520">NAD</keyword>
<comment type="catalytic activity">
    <reaction evidence="11">
        <text>5,6-dihydrouridine(16) in tRNA + NADP(+) = uridine(16) in tRNA + NADPH + H(+)</text>
        <dbReference type="Rhea" id="RHEA:53376"/>
        <dbReference type="Rhea" id="RHEA-COMP:13543"/>
        <dbReference type="Rhea" id="RHEA-COMP:13544"/>
        <dbReference type="ChEBI" id="CHEBI:15378"/>
        <dbReference type="ChEBI" id="CHEBI:57783"/>
        <dbReference type="ChEBI" id="CHEBI:58349"/>
        <dbReference type="ChEBI" id="CHEBI:65315"/>
        <dbReference type="ChEBI" id="CHEBI:74443"/>
        <dbReference type="EC" id="1.3.1.88"/>
    </reaction>
    <physiologicalReaction direction="right-to-left" evidence="11">
        <dbReference type="Rhea" id="RHEA:53378"/>
    </physiologicalReaction>
</comment>
<dbReference type="PROSITE" id="PS01136">
    <property type="entry name" value="UPF0034"/>
    <property type="match status" value="1"/>
</dbReference>
<dbReference type="Gene3D" id="3.20.20.70">
    <property type="entry name" value="Aldolase class I"/>
    <property type="match status" value="1"/>
</dbReference>
<comment type="catalytic activity">
    <reaction evidence="13">
        <text>5,6-dihydrouridine(17) in tRNA + NADP(+) = uridine(17) in tRNA + NADPH + H(+)</text>
        <dbReference type="Rhea" id="RHEA:53368"/>
        <dbReference type="Rhea" id="RHEA-COMP:13541"/>
        <dbReference type="Rhea" id="RHEA-COMP:13542"/>
        <dbReference type="ChEBI" id="CHEBI:15378"/>
        <dbReference type="ChEBI" id="CHEBI:57783"/>
        <dbReference type="ChEBI" id="CHEBI:58349"/>
        <dbReference type="ChEBI" id="CHEBI:65315"/>
        <dbReference type="ChEBI" id="CHEBI:74443"/>
        <dbReference type="EC" id="1.3.1.88"/>
    </reaction>
    <physiologicalReaction direction="right-to-left" evidence="13">
        <dbReference type="Rhea" id="RHEA:53370"/>
    </physiologicalReaction>
</comment>
<comment type="catalytic activity">
    <reaction evidence="12">
        <text>5,6-dihydrouridine(16) in tRNA + NAD(+) = uridine(16) in tRNA + NADH + H(+)</text>
        <dbReference type="Rhea" id="RHEA:53380"/>
        <dbReference type="Rhea" id="RHEA-COMP:13543"/>
        <dbReference type="Rhea" id="RHEA-COMP:13544"/>
        <dbReference type="ChEBI" id="CHEBI:15378"/>
        <dbReference type="ChEBI" id="CHEBI:57540"/>
        <dbReference type="ChEBI" id="CHEBI:57945"/>
        <dbReference type="ChEBI" id="CHEBI:65315"/>
        <dbReference type="ChEBI" id="CHEBI:74443"/>
        <dbReference type="EC" id="1.3.1.88"/>
    </reaction>
    <physiologicalReaction direction="right-to-left" evidence="12">
        <dbReference type="Rhea" id="RHEA:53382"/>
    </physiologicalReaction>
</comment>
<dbReference type="InterPro" id="IPR035587">
    <property type="entry name" value="DUS-like_FMN-bd"/>
</dbReference>
<feature type="compositionally biased region" description="Basic residues" evidence="14">
    <location>
        <begin position="371"/>
        <end position="385"/>
    </location>
</feature>
<evidence type="ECO:0000256" key="14">
    <source>
        <dbReference type="SAM" id="MobiDB-lite"/>
    </source>
</evidence>
<dbReference type="Proteomes" id="UP001168821">
    <property type="component" value="Unassembled WGS sequence"/>
</dbReference>
<dbReference type="SUPFAM" id="SSF51395">
    <property type="entry name" value="FMN-linked oxidoreductases"/>
    <property type="match status" value="1"/>
</dbReference>
<dbReference type="PANTHER" id="PTHR11082:SF5">
    <property type="entry name" value="TRNA-DIHYDROURIDINE(16_17) SYNTHASE [NAD(P)(+)]-LIKE"/>
    <property type="match status" value="1"/>
</dbReference>
<keyword evidence="6" id="KW-0560">Oxidoreductase</keyword>
<keyword evidence="3" id="KW-0288">FMN</keyword>
<evidence type="ECO:0000256" key="10">
    <source>
        <dbReference type="ARBA" id="ARBA00047287"/>
    </source>
</evidence>
<keyword evidence="17" id="KW-1185">Reference proteome</keyword>
<comment type="caution">
    <text evidence="16">The sequence shown here is derived from an EMBL/GenBank/DDBJ whole genome shotgun (WGS) entry which is preliminary data.</text>
</comment>
<dbReference type="Pfam" id="PF01207">
    <property type="entry name" value="Dus"/>
    <property type="match status" value="1"/>
</dbReference>
<dbReference type="CDD" id="cd02801">
    <property type="entry name" value="DUS_like_FMN"/>
    <property type="match status" value="1"/>
</dbReference>
<feature type="compositionally biased region" description="Basic and acidic residues" evidence="14">
    <location>
        <begin position="349"/>
        <end position="364"/>
    </location>
</feature>
<evidence type="ECO:0000256" key="12">
    <source>
        <dbReference type="ARBA" id="ARBA00048934"/>
    </source>
</evidence>
<comment type="catalytic activity">
    <reaction evidence="10">
        <text>5,6-dihydrouridine(17) in tRNA + NAD(+) = uridine(17) in tRNA + NADH + H(+)</text>
        <dbReference type="Rhea" id="RHEA:53372"/>
        <dbReference type="Rhea" id="RHEA-COMP:13541"/>
        <dbReference type="Rhea" id="RHEA-COMP:13542"/>
        <dbReference type="ChEBI" id="CHEBI:15378"/>
        <dbReference type="ChEBI" id="CHEBI:57540"/>
        <dbReference type="ChEBI" id="CHEBI:57945"/>
        <dbReference type="ChEBI" id="CHEBI:65315"/>
        <dbReference type="ChEBI" id="CHEBI:74443"/>
        <dbReference type="EC" id="1.3.1.88"/>
    </reaction>
    <physiologicalReaction direction="right-to-left" evidence="10">
        <dbReference type="Rhea" id="RHEA:53374"/>
    </physiologicalReaction>
</comment>
<dbReference type="EMBL" id="JALNTZ010000009">
    <property type="protein sequence ID" value="KAJ3641872.1"/>
    <property type="molecule type" value="Genomic_DNA"/>
</dbReference>
<evidence type="ECO:0000256" key="11">
    <source>
        <dbReference type="ARBA" id="ARBA00047652"/>
    </source>
</evidence>
<sequence length="460" mass="52257">MDFWRDTLGAPTKIVAPMVDASELPWRLLSRKYGAQLCYTPMLHSAIFAKDSKYRNEALASCDSDKPLIVQFCGNDPKIMLEAALLAQDHCSAIDINLGCPQAIAKRGHYGAFLQDEWPLLHEMVSLLSSKVKVPITCKVRRFESVEKTVSYAKMLVSAGCKMLTVHGRTREQKGPLTGLADWGYVKAVREAVDIPVISNGNIQCMEDVDRCLEETGAVAVMTAEGNLYNPALFMRQNPPAWVPALEYLDLVDQYPCPMSYIRGHLFKLFHHVLSIPSNNNLRIQLGAANNMGEFRRIINVIKDMYEPFHEGESLWTDTTEANCENLVLPPWLCQPYVRACPEEHLKKMEENSNKQESKRHYEDSEGNQISRKRMKKLRRIGRRPQKLESLQSERSLLKCAKCVNPLGSKCVYQLCKKCCKNKCYIENLDCAGHRVLVKTRREMAKFHASKKNSELIDVS</sequence>
<keyword evidence="5" id="KW-0521">NADP</keyword>
<dbReference type="InterPro" id="IPR018517">
    <property type="entry name" value="tRNA_hU_synthase_CS"/>
</dbReference>
<dbReference type="PANTHER" id="PTHR11082">
    <property type="entry name" value="TRNA-DIHYDROURIDINE SYNTHASE"/>
    <property type="match status" value="1"/>
</dbReference>
<comment type="cofactor">
    <cofactor evidence="1">
        <name>FMN</name>
        <dbReference type="ChEBI" id="CHEBI:58210"/>
    </cofactor>
</comment>
<keyword evidence="2" id="KW-0285">Flavoprotein</keyword>